<comment type="caution">
    <text evidence="6">The sequence shown here is derived from an EMBL/GenBank/DDBJ whole genome shotgun (WGS) entry which is preliminary data.</text>
</comment>
<dbReference type="Gene3D" id="3.40.50.1820">
    <property type="entry name" value="alpha/beta hydrolase"/>
    <property type="match status" value="2"/>
</dbReference>
<dbReference type="GO" id="GO:0004185">
    <property type="term" value="F:serine-type carboxypeptidase activity"/>
    <property type="evidence" value="ECO:0007669"/>
    <property type="project" value="UniProtKB-UniRule"/>
</dbReference>
<dbReference type="GO" id="GO:1904715">
    <property type="term" value="P:negative regulation of chaperone-mediated autophagy"/>
    <property type="evidence" value="ECO:0007669"/>
    <property type="project" value="UniProtKB-ARBA"/>
</dbReference>
<dbReference type="PANTHER" id="PTHR11802">
    <property type="entry name" value="SERINE PROTEASE FAMILY S10 SERINE CARBOXYPEPTIDASE"/>
    <property type="match status" value="1"/>
</dbReference>
<dbReference type="EMBL" id="JAIWYP010000009">
    <property type="protein sequence ID" value="KAH3774566.1"/>
    <property type="molecule type" value="Genomic_DNA"/>
</dbReference>
<evidence type="ECO:0000256" key="5">
    <source>
        <dbReference type="RuleBase" id="RU361156"/>
    </source>
</evidence>
<dbReference type="GO" id="GO:0006508">
    <property type="term" value="P:proteolysis"/>
    <property type="evidence" value="ECO:0007669"/>
    <property type="project" value="UniProtKB-KW"/>
</dbReference>
<name>A0A9D4E979_DREPO</name>
<feature type="chain" id="PRO_5039761382" description="Carboxypeptidase" evidence="5">
    <location>
        <begin position="34"/>
        <end position="489"/>
    </location>
</feature>
<sequence>MIIHVIVYKLLRMSSSLLLMLPLLGLLSLSVSAAPQNDLVVTLPGLDKQPPWKHYSGYLKASGTKQLHYWFIESANKPSSDPLVLWMNGGPGCSSDLGLLTEHGPFRISKTGGGVSINKYSWNNVANMLYLEAPAGVGYSFSEDKNYTTNDDEVANDNYLALTSFFSKFPEYKSNAFFITGESYAGIYVPTLSAKVLQDPSMNFKGMAIGNGISNFTTNDNSLLYFGYYHGLIGEDLWNKMLSDCCPGQSVRQCHFVNGYTSNGACSDVVGQALDQISGTGLNEYNLYAPCEVPTFGGYIYNNDSFVYSLPSLSHQNHPMIIEKLNQLKLRKQFEESVRITPPCLDYGYVISYMNTEEVRAALHISPFAQDWDVCSDDVGGSYVTLYRDVTQFYQKVLAAGKTVLVYNGDVDMACNFLGDEWFVEDLGLPVVKQRGPWYVKDASGQRQVAGFTKQFKQLTLTTIRGAGHMVPQDAPQAALEMFSSFLYQ</sequence>
<evidence type="ECO:0000256" key="1">
    <source>
        <dbReference type="ARBA" id="ARBA00009431"/>
    </source>
</evidence>
<dbReference type="PANTHER" id="PTHR11802:SF201">
    <property type="entry name" value="CARBOXYPEPTIDASE"/>
    <property type="match status" value="1"/>
</dbReference>
<accession>A0A9D4E979</accession>
<evidence type="ECO:0000313" key="7">
    <source>
        <dbReference type="Proteomes" id="UP000828390"/>
    </source>
</evidence>
<reference evidence="6" key="1">
    <citation type="journal article" date="2019" name="bioRxiv">
        <title>The Genome of the Zebra Mussel, Dreissena polymorpha: A Resource for Invasive Species Research.</title>
        <authorList>
            <person name="McCartney M.A."/>
            <person name="Auch B."/>
            <person name="Kono T."/>
            <person name="Mallez S."/>
            <person name="Zhang Y."/>
            <person name="Obille A."/>
            <person name="Becker A."/>
            <person name="Abrahante J.E."/>
            <person name="Garbe J."/>
            <person name="Badalamenti J.P."/>
            <person name="Herman A."/>
            <person name="Mangelson H."/>
            <person name="Liachko I."/>
            <person name="Sullivan S."/>
            <person name="Sone E.D."/>
            <person name="Koren S."/>
            <person name="Silverstein K.A.T."/>
            <person name="Beckman K.B."/>
            <person name="Gohl D.M."/>
        </authorList>
    </citation>
    <scope>NUCLEOTIDE SEQUENCE</scope>
    <source>
        <strain evidence="6">Duluth1</strain>
        <tissue evidence="6">Whole animal</tissue>
    </source>
</reference>
<dbReference type="GO" id="GO:0031647">
    <property type="term" value="P:regulation of protein stability"/>
    <property type="evidence" value="ECO:0007669"/>
    <property type="project" value="UniProtKB-ARBA"/>
</dbReference>
<reference evidence="6" key="2">
    <citation type="submission" date="2020-11" db="EMBL/GenBank/DDBJ databases">
        <authorList>
            <person name="McCartney M.A."/>
            <person name="Auch B."/>
            <person name="Kono T."/>
            <person name="Mallez S."/>
            <person name="Becker A."/>
            <person name="Gohl D.M."/>
            <person name="Silverstein K.A.T."/>
            <person name="Koren S."/>
            <person name="Bechman K.B."/>
            <person name="Herman A."/>
            <person name="Abrahante J.E."/>
            <person name="Garbe J."/>
        </authorList>
    </citation>
    <scope>NUCLEOTIDE SEQUENCE</scope>
    <source>
        <strain evidence="6">Duluth1</strain>
        <tissue evidence="6">Whole animal</tissue>
    </source>
</reference>
<evidence type="ECO:0000256" key="2">
    <source>
        <dbReference type="ARBA" id="ARBA00022645"/>
    </source>
</evidence>
<evidence type="ECO:0000313" key="6">
    <source>
        <dbReference type="EMBL" id="KAH3774566.1"/>
    </source>
</evidence>
<dbReference type="InterPro" id="IPR033124">
    <property type="entry name" value="Ser_caboxypep_his_AS"/>
</dbReference>
<evidence type="ECO:0000256" key="3">
    <source>
        <dbReference type="ARBA" id="ARBA00022670"/>
    </source>
</evidence>
<keyword evidence="3 5" id="KW-0645">Protease</keyword>
<protein>
    <recommendedName>
        <fullName evidence="5">Carboxypeptidase</fullName>
        <ecNumber evidence="5">3.4.16.-</ecNumber>
    </recommendedName>
</protein>
<dbReference type="FunFam" id="3.40.50.1820:FF:000335">
    <property type="entry name" value="Carboxypeptidase"/>
    <property type="match status" value="1"/>
</dbReference>
<dbReference type="PROSITE" id="PS00131">
    <property type="entry name" value="CARBOXYPEPT_SER_SER"/>
    <property type="match status" value="1"/>
</dbReference>
<proteinExistence type="inferred from homology"/>
<dbReference type="PROSITE" id="PS00560">
    <property type="entry name" value="CARBOXYPEPT_SER_HIS"/>
    <property type="match status" value="1"/>
</dbReference>
<organism evidence="6 7">
    <name type="scientific">Dreissena polymorpha</name>
    <name type="common">Zebra mussel</name>
    <name type="synonym">Mytilus polymorpha</name>
    <dbReference type="NCBI Taxonomy" id="45954"/>
    <lineage>
        <taxon>Eukaryota</taxon>
        <taxon>Metazoa</taxon>
        <taxon>Spiralia</taxon>
        <taxon>Lophotrochozoa</taxon>
        <taxon>Mollusca</taxon>
        <taxon>Bivalvia</taxon>
        <taxon>Autobranchia</taxon>
        <taxon>Heteroconchia</taxon>
        <taxon>Euheterodonta</taxon>
        <taxon>Imparidentia</taxon>
        <taxon>Neoheterodontei</taxon>
        <taxon>Myida</taxon>
        <taxon>Dreissenoidea</taxon>
        <taxon>Dreissenidae</taxon>
        <taxon>Dreissena</taxon>
    </lineage>
</organism>
<dbReference type="InterPro" id="IPR029058">
    <property type="entry name" value="AB_hydrolase_fold"/>
</dbReference>
<keyword evidence="5" id="KW-0732">Signal</keyword>
<dbReference type="Proteomes" id="UP000828390">
    <property type="component" value="Unassembled WGS sequence"/>
</dbReference>
<feature type="signal peptide" evidence="5">
    <location>
        <begin position="1"/>
        <end position="33"/>
    </location>
</feature>
<dbReference type="SUPFAM" id="SSF53474">
    <property type="entry name" value="alpha/beta-Hydrolases"/>
    <property type="match status" value="1"/>
</dbReference>
<dbReference type="AlphaFoldDB" id="A0A9D4E979"/>
<comment type="similarity">
    <text evidence="1 5">Belongs to the peptidase S10 family.</text>
</comment>
<dbReference type="InterPro" id="IPR001563">
    <property type="entry name" value="Peptidase_S10"/>
</dbReference>
<dbReference type="FunFam" id="3.40.50.12670:FF:000002">
    <property type="entry name" value="Carboxypeptidase"/>
    <property type="match status" value="1"/>
</dbReference>
<keyword evidence="7" id="KW-1185">Reference proteome</keyword>
<dbReference type="EC" id="3.4.16.-" evidence="5"/>
<gene>
    <name evidence="6" type="ORF">DPMN_175948</name>
</gene>
<keyword evidence="4 5" id="KW-0378">Hydrolase</keyword>
<dbReference type="PRINTS" id="PR00724">
    <property type="entry name" value="CRBOXYPTASEC"/>
</dbReference>
<dbReference type="Pfam" id="PF00450">
    <property type="entry name" value="Peptidase_S10"/>
    <property type="match status" value="1"/>
</dbReference>
<evidence type="ECO:0000256" key="4">
    <source>
        <dbReference type="ARBA" id="ARBA00022801"/>
    </source>
</evidence>
<keyword evidence="2 5" id="KW-0121">Carboxypeptidase</keyword>
<dbReference type="InterPro" id="IPR018202">
    <property type="entry name" value="Ser_caboxypep_ser_AS"/>
</dbReference>